<dbReference type="InterPro" id="IPR003591">
    <property type="entry name" value="Leu-rich_rpt_typical-subtyp"/>
</dbReference>
<gene>
    <name evidence="6" type="ORF">SELMODRAFT_431407</name>
</gene>
<evidence type="ECO:0000256" key="3">
    <source>
        <dbReference type="ARBA" id="ARBA00022614"/>
    </source>
</evidence>
<keyword evidence="2" id="KW-0963">Cytoplasm</keyword>
<dbReference type="InterPro" id="IPR001611">
    <property type="entry name" value="Leu-rich_rpt"/>
</dbReference>
<dbReference type="AlphaFoldDB" id="D8TCI7"/>
<dbReference type="Pfam" id="PF13855">
    <property type="entry name" value="LRR_8"/>
    <property type="match status" value="1"/>
</dbReference>
<dbReference type="PANTHER" id="PTHR22710">
    <property type="entry name" value="X-RAY RADIATION RESISTANCE ASSOCIATED PROTEIN 1 XRRA1"/>
    <property type="match status" value="1"/>
</dbReference>
<feature type="region of interest" description="Disordered" evidence="5">
    <location>
        <begin position="340"/>
        <end position="364"/>
    </location>
</feature>
<dbReference type="HOGENOM" id="CLU_702848_0_0_1"/>
<dbReference type="SUPFAM" id="SSF52058">
    <property type="entry name" value="L domain-like"/>
    <property type="match status" value="1"/>
</dbReference>
<dbReference type="SMART" id="SM00369">
    <property type="entry name" value="LRR_TYP"/>
    <property type="match status" value="4"/>
</dbReference>
<comment type="subcellular location">
    <subcellularLocation>
        <location evidence="1">Cytoplasm</location>
    </subcellularLocation>
</comment>
<keyword evidence="4" id="KW-0677">Repeat</keyword>
<name>D8TCI7_SELML</name>
<dbReference type="Proteomes" id="UP000001514">
    <property type="component" value="Unassembled WGS sequence"/>
</dbReference>
<dbReference type="GO" id="GO:0005737">
    <property type="term" value="C:cytoplasm"/>
    <property type="evidence" value="ECO:0007669"/>
    <property type="project" value="UniProtKB-SubCell"/>
</dbReference>
<feature type="compositionally biased region" description="Basic and acidic residues" evidence="5">
    <location>
        <begin position="340"/>
        <end position="356"/>
    </location>
</feature>
<evidence type="ECO:0000313" key="6">
    <source>
        <dbReference type="EMBL" id="EFJ05617.1"/>
    </source>
</evidence>
<dbReference type="STRING" id="88036.D8TCI7"/>
<dbReference type="PANTHER" id="PTHR22710:SF2">
    <property type="entry name" value="X-RAY RADIATION RESISTANCE-ASSOCIATED PROTEIN 1"/>
    <property type="match status" value="1"/>
</dbReference>
<evidence type="ECO:0000256" key="2">
    <source>
        <dbReference type="ARBA" id="ARBA00022490"/>
    </source>
</evidence>
<proteinExistence type="predicted"/>
<dbReference type="PROSITE" id="PS51450">
    <property type="entry name" value="LRR"/>
    <property type="match status" value="2"/>
</dbReference>
<dbReference type="InParanoid" id="D8TCI7"/>
<protein>
    <submittedName>
        <fullName evidence="6">Uncharacterized protein</fullName>
    </submittedName>
</protein>
<dbReference type="GO" id="GO:0005634">
    <property type="term" value="C:nucleus"/>
    <property type="evidence" value="ECO:0000318"/>
    <property type="project" value="GO_Central"/>
</dbReference>
<dbReference type="KEGG" id="smo:SELMODRAFT_431407"/>
<organism evidence="7">
    <name type="scientific">Selaginella moellendorffii</name>
    <name type="common">Spikemoss</name>
    <dbReference type="NCBI Taxonomy" id="88036"/>
    <lineage>
        <taxon>Eukaryota</taxon>
        <taxon>Viridiplantae</taxon>
        <taxon>Streptophyta</taxon>
        <taxon>Embryophyta</taxon>
        <taxon>Tracheophyta</taxon>
        <taxon>Lycopodiopsida</taxon>
        <taxon>Selaginellales</taxon>
        <taxon>Selaginellaceae</taxon>
        <taxon>Selaginella</taxon>
    </lineage>
</organism>
<evidence type="ECO:0000313" key="7">
    <source>
        <dbReference type="Proteomes" id="UP000001514"/>
    </source>
</evidence>
<dbReference type="EMBL" id="GL377717">
    <property type="protein sequence ID" value="EFJ05617.1"/>
    <property type="molecule type" value="Genomic_DNA"/>
</dbReference>
<dbReference type="eggNOG" id="KOG0619">
    <property type="taxonomic scope" value="Eukaryota"/>
</dbReference>
<dbReference type="InterPro" id="IPR032675">
    <property type="entry name" value="LRR_dom_sf"/>
</dbReference>
<dbReference type="Gramene" id="EFJ05617">
    <property type="protein sequence ID" value="EFJ05617"/>
    <property type="gene ID" value="SELMODRAFT_431407"/>
</dbReference>
<dbReference type="Gene3D" id="3.80.10.10">
    <property type="entry name" value="Ribonuclease Inhibitor"/>
    <property type="match status" value="2"/>
</dbReference>
<accession>D8TCI7</accession>
<keyword evidence="3" id="KW-0433">Leucine-rich repeat</keyword>
<evidence type="ECO:0000256" key="4">
    <source>
        <dbReference type="ARBA" id="ARBA00022737"/>
    </source>
</evidence>
<keyword evidence="7" id="KW-1185">Reference proteome</keyword>
<evidence type="ECO:0000256" key="5">
    <source>
        <dbReference type="SAM" id="MobiDB-lite"/>
    </source>
</evidence>
<sequence length="393" mass="44409">MRIEGRSSSENSKRMRIEGRSSFVESADVTKKNARLKLDKGPNEKKVLDWQTLCKVGRVDEPWRLKHARFKGHGIKKIDPQKFGEFTSLRYINLTSNFVPLESLAPFPFLQNVCLQRNRLLSVNPPAQKFTALQELDVSYNKLKASAMVALSTLPDLRRLNIDYNYLGKIPDEIGDLGAFPSLQKLSAAGNGLHSSSLIPLSKVYKKNYTGKGMLITIRRLELLCLSRNSISSLPEEVFSWPKPFRRLTELDLSFNCLKEPHTLVSLRFLEHLNKVILWGNPIAKNVGQPVIKAYLQARQSGQSWALEPPPPSRHPYQRFIPVLRPQSCLLNDAELHAAECKPDPKPEKKEKKEDPQETPAADRSAFGASMAFLTLKRELAFPPASVSYIVLI</sequence>
<reference evidence="6 7" key="1">
    <citation type="journal article" date="2011" name="Science">
        <title>The Selaginella genome identifies genetic changes associated with the evolution of vascular plants.</title>
        <authorList>
            <person name="Banks J.A."/>
            <person name="Nishiyama T."/>
            <person name="Hasebe M."/>
            <person name="Bowman J.L."/>
            <person name="Gribskov M."/>
            <person name="dePamphilis C."/>
            <person name="Albert V.A."/>
            <person name="Aono N."/>
            <person name="Aoyama T."/>
            <person name="Ambrose B.A."/>
            <person name="Ashton N.W."/>
            <person name="Axtell M.J."/>
            <person name="Barker E."/>
            <person name="Barker M.S."/>
            <person name="Bennetzen J.L."/>
            <person name="Bonawitz N.D."/>
            <person name="Chapple C."/>
            <person name="Cheng C."/>
            <person name="Correa L.G."/>
            <person name="Dacre M."/>
            <person name="DeBarry J."/>
            <person name="Dreyer I."/>
            <person name="Elias M."/>
            <person name="Engstrom E.M."/>
            <person name="Estelle M."/>
            <person name="Feng L."/>
            <person name="Finet C."/>
            <person name="Floyd S.K."/>
            <person name="Frommer W.B."/>
            <person name="Fujita T."/>
            <person name="Gramzow L."/>
            <person name="Gutensohn M."/>
            <person name="Harholt J."/>
            <person name="Hattori M."/>
            <person name="Heyl A."/>
            <person name="Hirai T."/>
            <person name="Hiwatashi Y."/>
            <person name="Ishikawa M."/>
            <person name="Iwata M."/>
            <person name="Karol K.G."/>
            <person name="Koehler B."/>
            <person name="Kolukisaoglu U."/>
            <person name="Kubo M."/>
            <person name="Kurata T."/>
            <person name="Lalonde S."/>
            <person name="Li K."/>
            <person name="Li Y."/>
            <person name="Litt A."/>
            <person name="Lyons E."/>
            <person name="Manning G."/>
            <person name="Maruyama T."/>
            <person name="Michael T.P."/>
            <person name="Mikami K."/>
            <person name="Miyazaki S."/>
            <person name="Morinaga S."/>
            <person name="Murata T."/>
            <person name="Mueller-Roeber B."/>
            <person name="Nelson D.R."/>
            <person name="Obara M."/>
            <person name="Oguri Y."/>
            <person name="Olmstead R.G."/>
            <person name="Onodera N."/>
            <person name="Petersen B.L."/>
            <person name="Pils B."/>
            <person name="Prigge M."/>
            <person name="Rensing S.A."/>
            <person name="Riano-Pachon D.M."/>
            <person name="Roberts A.W."/>
            <person name="Sato Y."/>
            <person name="Scheller H.V."/>
            <person name="Schulz B."/>
            <person name="Schulz C."/>
            <person name="Shakirov E.V."/>
            <person name="Shibagaki N."/>
            <person name="Shinohara N."/>
            <person name="Shippen D.E."/>
            <person name="Soerensen I."/>
            <person name="Sotooka R."/>
            <person name="Sugimoto N."/>
            <person name="Sugita M."/>
            <person name="Sumikawa N."/>
            <person name="Tanurdzic M."/>
            <person name="Theissen G."/>
            <person name="Ulvskov P."/>
            <person name="Wakazuki S."/>
            <person name="Weng J.K."/>
            <person name="Willats W.W."/>
            <person name="Wipf D."/>
            <person name="Wolf P.G."/>
            <person name="Yang L."/>
            <person name="Zimmer A.D."/>
            <person name="Zhu Q."/>
            <person name="Mitros T."/>
            <person name="Hellsten U."/>
            <person name="Loque D."/>
            <person name="Otillar R."/>
            <person name="Salamov A."/>
            <person name="Schmutz J."/>
            <person name="Shapiro H."/>
            <person name="Lindquist E."/>
            <person name="Lucas S."/>
            <person name="Rokhsar D."/>
            <person name="Grigoriev I.V."/>
        </authorList>
    </citation>
    <scope>NUCLEOTIDE SEQUENCE [LARGE SCALE GENOMIC DNA]</scope>
</reference>
<evidence type="ECO:0000256" key="1">
    <source>
        <dbReference type="ARBA" id="ARBA00004496"/>
    </source>
</evidence>